<keyword evidence="2" id="KW-1185">Reference proteome</keyword>
<dbReference type="EMBL" id="KN837123">
    <property type="protein sequence ID" value="KIJ43368.1"/>
    <property type="molecule type" value="Genomic_DNA"/>
</dbReference>
<gene>
    <name evidence="1" type="ORF">M422DRAFT_169964</name>
</gene>
<evidence type="ECO:0000313" key="1">
    <source>
        <dbReference type="EMBL" id="KIJ43368.1"/>
    </source>
</evidence>
<evidence type="ECO:0000313" key="2">
    <source>
        <dbReference type="Proteomes" id="UP000054279"/>
    </source>
</evidence>
<dbReference type="HOGENOM" id="CLU_2943311_0_0_1"/>
<reference evidence="1 2" key="1">
    <citation type="submission" date="2014-06" db="EMBL/GenBank/DDBJ databases">
        <title>Evolutionary Origins and Diversification of the Mycorrhizal Mutualists.</title>
        <authorList>
            <consortium name="DOE Joint Genome Institute"/>
            <consortium name="Mycorrhizal Genomics Consortium"/>
            <person name="Kohler A."/>
            <person name="Kuo A."/>
            <person name="Nagy L.G."/>
            <person name="Floudas D."/>
            <person name="Copeland A."/>
            <person name="Barry K.W."/>
            <person name="Cichocki N."/>
            <person name="Veneault-Fourrey C."/>
            <person name="LaButti K."/>
            <person name="Lindquist E.A."/>
            <person name="Lipzen A."/>
            <person name="Lundell T."/>
            <person name="Morin E."/>
            <person name="Murat C."/>
            <person name="Riley R."/>
            <person name="Ohm R."/>
            <person name="Sun H."/>
            <person name="Tunlid A."/>
            <person name="Henrissat B."/>
            <person name="Grigoriev I.V."/>
            <person name="Hibbett D.S."/>
            <person name="Martin F."/>
        </authorList>
    </citation>
    <scope>NUCLEOTIDE SEQUENCE [LARGE SCALE GENOMIC DNA]</scope>
    <source>
        <strain evidence="1 2">SS14</strain>
    </source>
</reference>
<protein>
    <submittedName>
        <fullName evidence="1">Uncharacterized protein</fullName>
    </submittedName>
</protein>
<dbReference type="OrthoDB" id="6613063at2759"/>
<name>A0A0C9UK19_SPHS4</name>
<proteinExistence type="predicted"/>
<accession>A0A0C9UK19</accession>
<sequence>MSDTGITLALAVVREINTEEDMLTGIHHYETMGSLEVVDIASIQGVVGRIWNRDRWAIVD</sequence>
<organism evidence="1 2">
    <name type="scientific">Sphaerobolus stellatus (strain SS14)</name>
    <dbReference type="NCBI Taxonomy" id="990650"/>
    <lineage>
        <taxon>Eukaryota</taxon>
        <taxon>Fungi</taxon>
        <taxon>Dikarya</taxon>
        <taxon>Basidiomycota</taxon>
        <taxon>Agaricomycotina</taxon>
        <taxon>Agaricomycetes</taxon>
        <taxon>Phallomycetidae</taxon>
        <taxon>Geastrales</taxon>
        <taxon>Sphaerobolaceae</taxon>
        <taxon>Sphaerobolus</taxon>
    </lineage>
</organism>
<dbReference type="AlphaFoldDB" id="A0A0C9UK19"/>
<dbReference type="Proteomes" id="UP000054279">
    <property type="component" value="Unassembled WGS sequence"/>
</dbReference>